<accession>A0A1S2VJ78</accession>
<dbReference type="Proteomes" id="UP000181790">
    <property type="component" value="Unassembled WGS sequence"/>
</dbReference>
<reference evidence="2 3" key="1">
    <citation type="submission" date="2016-10" db="EMBL/GenBank/DDBJ databases">
        <title>Arsenicibacter rosenii gen. nov., sp. nov., an efficient arsenic-methylating bacterium isolated from an arsenic-contaminated paddy soil.</title>
        <authorList>
            <person name="Huang K."/>
        </authorList>
    </citation>
    <scope>NUCLEOTIDE SEQUENCE [LARGE SCALE GENOMIC DNA]</scope>
    <source>
        <strain evidence="2 3">SM-1</strain>
    </source>
</reference>
<dbReference type="AlphaFoldDB" id="A0A1S2VJ78"/>
<keyword evidence="1" id="KW-0472">Membrane</keyword>
<keyword evidence="3" id="KW-1185">Reference proteome</keyword>
<evidence type="ECO:0000256" key="1">
    <source>
        <dbReference type="SAM" id="Phobius"/>
    </source>
</evidence>
<name>A0A1S2VJ78_9BACT</name>
<dbReference type="OrthoDB" id="965645at2"/>
<organism evidence="2 3">
    <name type="scientific">Arsenicibacter rosenii</name>
    <dbReference type="NCBI Taxonomy" id="1750698"/>
    <lineage>
        <taxon>Bacteria</taxon>
        <taxon>Pseudomonadati</taxon>
        <taxon>Bacteroidota</taxon>
        <taxon>Cytophagia</taxon>
        <taxon>Cytophagales</taxon>
        <taxon>Spirosomataceae</taxon>
        <taxon>Arsenicibacter</taxon>
    </lineage>
</organism>
<feature type="transmembrane region" description="Helical" evidence="1">
    <location>
        <begin position="7"/>
        <end position="29"/>
    </location>
</feature>
<comment type="caution">
    <text evidence="2">The sequence shown here is derived from an EMBL/GenBank/DDBJ whole genome shotgun (WGS) entry which is preliminary data.</text>
</comment>
<dbReference type="RefSeq" id="WP_071504122.1">
    <property type="nucleotide sequence ID" value="NZ_MORL01000007.1"/>
</dbReference>
<dbReference type="EMBL" id="MORL01000007">
    <property type="protein sequence ID" value="OIN58450.1"/>
    <property type="molecule type" value="Genomic_DNA"/>
</dbReference>
<proteinExistence type="predicted"/>
<protein>
    <submittedName>
        <fullName evidence="2">Uncharacterized protein</fullName>
    </submittedName>
</protein>
<gene>
    <name evidence="2" type="ORF">BLX24_15795</name>
</gene>
<keyword evidence="1" id="KW-1133">Transmembrane helix</keyword>
<feature type="transmembrane region" description="Helical" evidence="1">
    <location>
        <begin position="35"/>
        <end position="54"/>
    </location>
</feature>
<sequence>MIKLTKILLTFSMVLVWGWTFFMGAFATHANGRRAGWFIGLSLNVLLGLVYSYLEKRPKTFKEWFKM</sequence>
<keyword evidence="1" id="KW-0812">Transmembrane</keyword>
<evidence type="ECO:0000313" key="3">
    <source>
        <dbReference type="Proteomes" id="UP000181790"/>
    </source>
</evidence>
<evidence type="ECO:0000313" key="2">
    <source>
        <dbReference type="EMBL" id="OIN58450.1"/>
    </source>
</evidence>